<name>A0A0D2AVJ5_9EURO</name>
<dbReference type="PROSITE" id="PS00463">
    <property type="entry name" value="ZN2_CY6_FUNGAL_1"/>
    <property type="match status" value="1"/>
</dbReference>
<feature type="compositionally biased region" description="Basic and acidic residues" evidence="5">
    <location>
        <begin position="281"/>
        <end position="296"/>
    </location>
</feature>
<dbReference type="STRING" id="569365.A0A0D2AVJ5"/>
<gene>
    <name evidence="7" type="ORF">PV07_05122</name>
</gene>
<feature type="compositionally biased region" description="Polar residues" evidence="5">
    <location>
        <begin position="146"/>
        <end position="160"/>
    </location>
</feature>
<dbReference type="EMBL" id="KN847042">
    <property type="protein sequence ID" value="KIW29297.1"/>
    <property type="molecule type" value="Genomic_DNA"/>
</dbReference>
<sequence>MAQPPTGGPLSQQQSLPSFSSLLAGAHNPNQFGQSRREEVRREQALPSSISVGKHAPQPNTFITSDVHTSTPAFATSRSSHVQSDTLNRHSWSYPATGRSDIQSAPPGSRGTNAIVGHASGRASVDEEIIDGPGSYHTNEDGAICSKNSDGNGANSTWDSAQGGKQKKRAASLSCDHCREKKMRCDFKFPKCTVCKNLDRDCAFGSAPRASIRQSAYAMSMPSAPRFSSSIHQIRDSHPPRRGSTTSIDMASQEHAYSQSMPRASMPLDNMLCPASNNQMNHEDGGDNQSRAERARVSPSPRPRSQGQLPVSLGAESVGASVSSPFVIYNFSWDTDPPIT</sequence>
<dbReference type="InterPro" id="IPR001138">
    <property type="entry name" value="Zn2Cys6_DnaBD"/>
</dbReference>
<feature type="compositionally biased region" description="Low complexity" evidence="5">
    <location>
        <begin position="9"/>
        <end position="23"/>
    </location>
</feature>
<protein>
    <recommendedName>
        <fullName evidence="6">Zn(2)-C6 fungal-type domain-containing protein</fullName>
    </recommendedName>
</protein>
<dbReference type="VEuPathDB" id="FungiDB:PV07_05122"/>
<keyword evidence="8" id="KW-1185">Reference proteome</keyword>
<feature type="region of interest" description="Disordered" evidence="5">
    <location>
        <begin position="138"/>
        <end position="166"/>
    </location>
</feature>
<evidence type="ECO:0000256" key="1">
    <source>
        <dbReference type="ARBA" id="ARBA00023015"/>
    </source>
</evidence>
<dbReference type="CDD" id="cd00067">
    <property type="entry name" value="GAL4"/>
    <property type="match status" value="1"/>
</dbReference>
<evidence type="ECO:0000313" key="7">
    <source>
        <dbReference type="EMBL" id="KIW29297.1"/>
    </source>
</evidence>
<dbReference type="Gene3D" id="4.10.240.10">
    <property type="entry name" value="Zn(2)-C6 fungal-type DNA-binding domain"/>
    <property type="match status" value="1"/>
</dbReference>
<evidence type="ECO:0000256" key="3">
    <source>
        <dbReference type="ARBA" id="ARBA00023163"/>
    </source>
</evidence>
<dbReference type="GO" id="GO:0003677">
    <property type="term" value="F:DNA binding"/>
    <property type="evidence" value="ECO:0007669"/>
    <property type="project" value="UniProtKB-KW"/>
</dbReference>
<dbReference type="RefSeq" id="XP_016249513.1">
    <property type="nucleotide sequence ID" value="XM_016391994.1"/>
</dbReference>
<evidence type="ECO:0000256" key="4">
    <source>
        <dbReference type="ARBA" id="ARBA00023242"/>
    </source>
</evidence>
<feature type="region of interest" description="Disordered" evidence="5">
    <location>
        <begin position="270"/>
        <end position="316"/>
    </location>
</feature>
<keyword evidence="4" id="KW-0539">Nucleus</keyword>
<keyword evidence="3" id="KW-0804">Transcription</keyword>
<dbReference type="AlphaFoldDB" id="A0A0D2AVJ5"/>
<evidence type="ECO:0000313" key="8">
    <source>
        <dbReference type="Proteomes" id="UP000054466"/>
    </source>
</evidence>
<evidence type="ECO:0000259" key="6">
    <source>
        <dbReference type="PROSITE" id="PS50048"/>
    </source>
</evidence>
<accession>A0A0D2AVJ5</accession>
<reference evidence="7 8" key="1">
    <citation type="submission" date="2015-01" db="EMBL/GenBank/DDBJ databases">
        <title>The Genome Sequence of Cladophialophora immunda CBS83496.</title>
        <authorList>
            <consortium name="The Broad Institute Genomics Platform"/>
            <person name="Cuomo C."/>
            <person name="de Hoog S."/>
            <person name="Gorbushina A."/>
            <person name="Stielow B."/>
            <person name="Teixiera M."/>
            <person name="Abouelleil A."/>
            <person name="Chapman S.B."/>
            <person name="Priest M."/>
            <person name="Young S.K."/>
            <person name="Wortman J."/>
            <person name="Nusbaum C."/>
            <person name="Birren B."/>
        </authorList>
    </citation>
    <scope>NUCLEOTIDE SEQUENCE [LARGE SCALE GENOMIC DNA]</scope>
    <source>
        <strain evidence="7 8">CBS 83496</strain>
    </source>
</reference>
<keyword evidence="1" id="KW-0805">Transcription regulation</keyword>
<dbReference type="Pfam" id="PF00172">
    <property type="entry name" value="Zn_clus"/>
    <property type="match status" value="1"/>
</dbReference>
<proteinExistence type="predicted"/>
<dbReference type="SMART" id="SM00066">
    <property type="entry name" value="GAL4"/>
    <property type="match status" value="1"/>
</dbReference>
<evidence type="ECO:0000256" key="2">
    <source>
        <dbReference type="ARBA" id="ARBA00023125"/>
    </source>
</evidence>
<dbReference type="HOGENOM" id="CLU_816370_0_0_1"/>
<feature type="compositionally biased region" description="Polar residues" evidence="5">
    <location>
        <begin position="58"/>
        <end position="91"/>
    </location>
</feature>
<organism evidence="7 8">
    <name type="scientific">Cladophialophora immunda</name>
    <dbReference type="NCBI Taxonomy" id="569365"/>
    <lineage>
        <taxon>Eukaryota</taxon>
        <taxon>Fungi</taxon>
        <taxon>Dikarya</taxon>
        <taxon>Ascomycota</taxon>
        <taxon>Pezizomycotina</taxon>
        <taxon>Eurotiomycetes</taxon>
        <taxon>Chaetothyriomycetidae</taxon>
        <taxon>Chaetothyriales</taxon>
        <taxon>Herpotrichiellaceae</taxon>
        <taxon>Cladophialophora</taxon>
    </lineage>
</organism>
<dbReference type="GO" id="GO:0000981">
    <property type="term" value="F:DNA-binding transcription factor activity, RNA polymerase II-specific"/>
    <property type="evidence" value="ECO:0007669"/>
    <property type="project" value="InterPro"/>
</dbReference>
<dbReference type="OrthoDB" id="5426798at2759"/>
<keyword evidence="2" id="KW-0238">DNA-binding</keyword>
<feature type="compositionally biased region" description="Basic and acidic residues" evidence="5">
    <location>
        <begin position="35"/>
        <end position="44"/>
    </location>
</feature>
<dbReference type="Proteomes" id="UP000054466">
    <property type="component" value="Unassembled WGS sequence"/>
</dbReference>
<dbReference type="PROSITE" id="PS50048">
    <property type="entry name" value="ZN2_CY6_FUNGAL_2"/>
    <property type="match status" value="1"/>
</dbReference>
<evidence type="ECO:0000256" key="5">
    <source>
        <dbReference type="SAM" id="MobiDB-lite"/>
    </source>
</evidence>
<feature type="region of interest" description="Disordered" evidence="5">
    <location>
        <begin position="227"/>
        <end position="246"/>
    </location>
</feature>
<feature type="domain" description="Zn(2)-C6 fungal-type" evidence="6">
    <location>
        <begin position="174"/>
        <end position="204"/>
    </location>
</feature>
<dbReference type="GO" id="GO:0008270">
    <property type="term" value="F:zinc ion binding"/>
    <property type="evidence" value="ECO:0007669"/>
    <property type="project" value="InterPro"/>
</dbReference>
<dbReference type="GeneID" id="27344316"/>
<dbReference type="InterPro" id="IPR036864">
    <property type="entry name" value="Zn2-C6_fun-type_DNA-bd_sf"/>
</dbReference>
<feature type="region of interest" description="Disordered" evidence="5">
    <location>
        <begin position="1"/>
        <end position="113"/>
    </location>
</feature>
<dbReference type="SUPFAM" id="SSF57701">
    <property type="entry name" value="Zn2/Cys6 DNA-binding domain"/>
    <property type="match status" value="1"/>
</dbReference>